<dbReference type="AlphaFoldDB" id="A0A8H5H8B1"/>
<dbReference type="EMBL" id="JAACJP010000019">
    <property type="protein sequence ID" value="KAF5378567.1"/>
    <property type="molecule type" value="Genomic_DNA"/>
</dbReference>
<name>A0A8H5H8B1_9AGAR</name>
<comment type="caution">
    <text evidence="1">The sequence shown here is derived from an EMBL/GenBank/DDBJ whole genome shotgun (WGS) entry which is preliminary data.</text>
</comment>
<organism evidence="1 2">
    <name type="scientific">Tricholomella constricta</name>
    <dbReference type="NCBI Taxonomy" id="117010"/>
    <lineage>
        <taxon>Eukaryota</taxon>
        <taxon>Fungi</taxon>
        <taxon>Dikarya</taxon>
        <taxon>Basidiomycota</taxon>
        <taxon>Agaricomycotina</taxon>
        <taxon>Agaricomycetes</taxon>
        <taxon>Agaricomycetidae</taxon>
        <taxon>Agaricales</taxon>
        <taxon>Tricholomatineae</taxon>
        <taxon>Lyophyllaceae</taxon>
        <taxon>Tricholomella</taxon>
    </lineage>
</organism>
<sequence length="118" mass="13016">MDVLTGIATAPIQRLQTIHQISDSNTYQAQPLGLQASSTSAVPIGGQKNQRLNFRGAEWTVLVMFILPPSTPHVRDNCEMLESAFSPQNMFDMTMSHVSTSNYFSAALNHSKTKPHAR</sequence>
<protein>
    <submittedName>
        <fullName evidence="1">Uncharacterized protein</fullName>
    </submittedName>
</protein>
<evidence type="ECO:0000313" key="1">
    <source>
        <dbReference type="EMBL" id="KAF5378567.1"/>
    </source>
</evidence>
<reference evidence="1 2" key="1">
    <citation type="journal article" date="2020" name="ISME J.">
        <title>Uncovering the hidden diversity of litter-decomposition mechanisms in mushroom-forming fungi.</title>
        <authorList>
            <person name="Floudas D."/>
            <person name="Bentzer J."/>
            <person name="Ahren D."/>
            <person name="Johansson T."/>
            <person name="Persson P."/>
            <person name="Tunlid A."/>
        </authorList>
    </citation>
    <scope>NUCLEOTIDE SEQUENCE [LARGE SCALE GENOMIC DNA]</scope>
    <source>
        <strain evidence="1 2">CBS 661.87</strain>
    </source>
</reference>
<evidence type="ECO:0000313" key="2">
    <source>
        <dbReference type="Proteomes" id="UP000565441"/>
    </source>
</evidence>
<proteinExistence type="predicted"/>
<keyword evidence="2" id="KW-1185">Reference proteome</keyword>
<dbReference type="Proteomes" id="UP000565441">
    <property type="component" value="Unassembled WGS sequence"/>
</dbReference>
<accession>A0A8H5H8B1</accession>
<gene>
    <name evidence="1" type="ORF">D9615_007094</name>
</gene>